<sequence length="256" mass="27236">MDERRTLRDDKDREVADYVVGNWRGHRLADDLEPRPGVPPADLAAAVLRALPGWAVCAQEREGHALAAAGARLQRHAHCYTWDLVARPPEPSWATPELPPGITLSPAVEHEPADLTAAWIGAYPPGHPDNPGGESFDSARAQLATLYEGTLIGALMPASCVLRHGPRPVAVCLANDRPGAPPLLGPWVTEVFRDPDRAYAGLGATALRATLARAAADAVRALGLAVTEGNPARATYEKLGFAHSESTMTLLVPETP</sequence>
<proteinExistence type="predicted"/>
<reference evidence="2 3" key="1">
    <citation type="submission" date="2024-06" db="EMBL/GenBank/DDBJ databases">
        <title>The Natural Products Discovery Center: Release of the First 8490 Sequenced Strains for Exploring Actinobacteria Biosynthetic Diversity.</title>
        <authorList>
            <person name="Kalkreuter E."/>
            <person name="Kautsar S.A."/>
            <person name="Yang D."/>
            <person name="Bader C.D."/>
            <person name="Teijaro C.N."/>
            <person name="Fluegel L."/>
            <person name="Davis C.M."/>
            <person name="Simpson J.R."/>
            <person name="Lauterbach L."/>
            <person name="Steele A.D."/>
            <person name="Gui C."/>
            <person name="Meng S."/>
            <person name="Li G."/>
            <person name="Viehrig K."/>
            <person name="Ye F."/>
            <person name="Su P."/>
            <person name="Kiefer A.F."/>
            <person name="Nichols A."/>
            <person name="Cepeda A.J."/>
            <person name="Yan W."/>
            <person name="Fan B."/>
            <person name="Jiang Y."/>
            <person name="Adhikari A."/>
            <person name="Zheng C.-J."/>
            <person name="Schuster L."/>
            <person name="Cowan T.M."/>
            <person name="Smanski M.J."/>
            <person name="Chevrette M.G."/>
            <person name="De Carvalho L.P.S."/>
            <person name="Shen B."/>
        </authorList>
    </citation>
    <scope>NUCLEOTIDE SEQUENCE [LARGE SCALE GENOMIC DNA]</scope>
    <source>
        <strain evidence="2 3">NPDC048946</strain>
    </source>
</reference>
<evidence type="ECO:0000313" key="3">
    <source>
        <dbReference type="Proteomes" id="UP001551482"/>
    </source>
</evidence>
<dbReference type="RefSeq" id="WP_358361081.1">
    <property type="nucleotide sequence ID" value="NZ_JBEZFP010000112.1"/>
</dbReference>
<keyword evidence="3" id="KW-1185">Reference proteome</keyword>
<gene>
    <name evidence="2" type="ORF">AB0C36_32190</name>
</gene>
<accession>A0ABV3DR37</accession>
<comment type="caution">
    <text evidence="2">The sequence shown here is derived from an EMBL/GenBank/DDBJ whole genome shotgun (WGS) entry which is preliminary data.</text>
</comment>
<feature type="domain" description="N-acetyltransferase" evidence="1">
    <location>
        <begin position="102"/>
        <end position="256"/>
    </location>
</feature>
<name>A0ABV3DR37_9ACTN</name>
<dbReference type="EMBL" id="JBEZFP010000112">
    <property type="protein sequence ID" value="MEU8138156.1"/>
    <property type="molecule type" value="Genomic_DNA"/>
</dbReference>
<dbReference type="Proteomes" id="UP001551482">
    <property type="component" value="Unassembled WGS sequence"/>
</dbReference>
<organism evidence="2 3">
    <name type="scientific">Streptodolium elevatio</name>
    <dbReference type="NCBI Taxonomy" id="3157996"/>
    <lineage>
        <taxon>Bacteria</taxon>
        <taxon>Bacillati</taxon>
        <taxon>Actinomycetota</taxon>
        <taxon>Actinomycetes</taxon>
        <taxon>Kitasatosporales</taxon>
        <taxon>Streptomycetaceae</taxon>
        <taxon>Streptodolium</taxon>
    </lineage>
</organism>
<dbReference type="InterPro" id="IPR016181">
    <property type="entry name" value="Acyl_CoA_acyltransferase"/>
</dbReference>
<dbReference type="InterPro" id="IPR000182">
    <property type="entry name" value="GNAT_dom"/>
</dbReference>
<evidence type="ECO:0000313" key="2">
    <source>
        <dbReference type="EMBL" id="MEU8138156.1"/>
    </source>
</evidence>
<dbReference type="Gene3D" id="3.40.630.30">
    <property type="match status" value="1"/>
</dbReference>
<evidence type="ECO:0000259" key="1">
    <source>
        <dbReference type="PROSITE" id="PS51186"/>
    </source>
</evidence>
<protein>
    <submittedName>
        <fullName evidence="2">GNAT family N-acetyltransferase</fullName>
    </submittedName>
</protein>
<dbReference type="PROSITE" id="PS51186">
    <property type="entry name" value="GNAT"/>
    <property type="match status" value="1"/>
</dbReference>
<dbReference type="SUPFAM" id="SSF55729">
    <property type="entry name" value="Acyl-CoA N-acyltransferases (Nat)"/>
    <property type="match status" value="1"/>
</dbReference>